<protein>
    <recommendedName>
        <fullName evidence="4">Dynein regulatory complex protein 10</fullName>
    </recommendedName>
</protein>
<feature type="coiled-coil region" evidence="10">
    <location>
        <begin position="345"/>
        <end position="372"/>
    </location>
</feature>
<dbReference type="RefSeq" id="XP_029232671.1">
    <property type="nucleotide sequence ID" value="XM_029367211.1"/>
</dbReference>
<keyword evidence="12" id="KW-1185">Reference proteome</keyword>
<comment type="subcellular location">
    <subcellularLocation>
        <location evidence="2">Cytoplasm</location>
        <location evidence="2">Cytoskeleton</location>
        <location evidence="2">Flagellum axoneme</location>
    </subcellularLocation>
</comment>
<dbReference type="EMBL" id="MKKU01000005">
    <property type="protein sequence ID" value="RNF27465.1"/>
    <property type="molecule type" value="Genomic_DNA"/>
</dbReference>
<dbReference type="PROSITE" id="PS50096">
    <property type="entry name" value="IQ"/>
    <property type="match status" value="1"/>
</dbReference>
<dbReference type="OrthoDB" id="10265211at2759"/>
<dbReference type="PANTHER" id="PTHR31598">
    <property type="entry name" value="IQ DOMAIN-CONTAINING PROTEIN D"/>
    <property type="match status" value="1"/>
</dbReference>
<gene>
    <name evidence="11" type="ORF">Tco025E_00267</name>
</gene>
<evidence type="ECO:0000256" key="7">
    <source>
        <dbReference type="ARBA" id="ARBA00023069"/>
    </source>
</evidence>
<evidence type="ECO:0000256" key="3">
    <source>
        <dbReference type="ARBA" id="ARBA00009071"/>
    </source>
</evidence>
<dbReference type="PANTHER" id="PTHR31598:SF1">
    <property type="entry name" value="DYNEIN REGULATORY COMPLEX PROTEIN 10"/>
    <property type="match status" value="1"/>
</dbReference>
<evidence type="ECO:0000256" key="1">
    <source>
        <dbReference type="ARBA" id="ARBA00003029"/>
    </source>
</evidence>
<keyword evidence="9" id="KW-0966">Cell projection</keyword>
<organism evidence="11 12">
    <name type="scientific">Trypanosoma conorhini</name>
    <dbReference type="NCBI Taxonomy" id="83891"/>
    <lineage>
        <taxon>Eukaryota</taxon>
        <taxon>Discoba</taxon>
        <taxon>Euglenozoa</taxon>
        <taxon>Kinetoplastea</taxon>
        <taxon>Metakinetoplastina</taxon>
        <taxon>Trypanosomatida</taxon>
        <taxon>Trypanosomatidae</taxon>
        <taxon>Trypanosoma</taxon>
    </lineage>
</organism>
<comment type="similarity">
    <text evidence="3">Belongs to the DRC10 family.</text>
</comment>
<name>A0A422QC13_9TRYP</name>
<evidence type="ECO:0000313" key="12">
    <source>
        <dbReference type="Proteomes" id="UP000284403"/>
    </source>
</evidence>
<dbReference type="GeneID" id="40313878"/>
<dbReference type="CDD" id="cd23767">
    <property type="entry name" value="IQCD"/>
    <property type="match status" value="1"/>
</dbReference>
<evidence type="ECO:0000256" key="5">
    <source>
        <dbReference type="ARBA" id="ARBA00022490"/>
    </source>
</evidence>
<dbReference type="AlphaFoldDB" id="A0A422QC13"/>
<comment type="function">
    <text evidence="1">Component of the nexin-dynein regulatory complex (N-DRC), a key regulator of ciliary/flagellar motility which maintains the alignment and integrity of the distal axoneme and regulates microtubule sliding in motile axonemes.</text>
</comment>
<proteinExistence type="inferred from homology"/>
<dbReference type="InterPro" id="IPR042815">
    <property type="entry name" value="DRC10"/>
</dbReference>
<sequence>MDMDALTRRQAEKIAYVLQDLLRDLEVASLLPVDLSPWTRKVCLETVRTQLCSGAEEGGEEDEDDDVRAAQLIYGVAERYGDPTDVNGNEALLQMAGLAELEKEMLEAATVVGSVEEAELQRHHMLFRAVVDTLRENEYVAMVREIQERQANAFIMKDDPALTQLLDPGVSALQHVVEALAALVAARNSTTVNEDVRNYRILHEAVNKEKTASADVKALKREYQETKELHRAEVAALDVEIQQIEEEIEYTRSVVAMELAAFLEVNQQLQEERQAQDVSHLEEVKQLAVKHEETLGELVARNQEESNTLRTQRAKKEAAVSAAITEYDLQMSTLHAATAALNKEAEEDTEAIVALDEELNVLRTEKNEYELEKFIESMRDKHYEDMQEALNQNTRTIQVCFRAYMARVKFQKAQTASKKKKGKRSK</sequence>
<comment type="caution">
    <text evidence="11">The sequence shown here is derived from an EMBL/GenBank/DDBJ whole genome shotgun (WGS) entry which is preliminary data.</text>
</comment>
<evidence type="ECO:0000256" key="8">
    <source>
        <dbReference type="ARBA" id="ARBA00023212"/>
    </source>
</evidence>
<keyword evidence="7" id="KW-0969">Cilium</keyword>
<keyword evidence="8" id="KW-0206">Cytoskeleton</keyword>
<keyword evidence="10" id="KW-0175">Coiled coil</keyword>
<evidence type="ECO:0000313" key="11">
    <source>
        <dbReference type="EMBL" id="RNF27465.1"/>
    </source>
</evidence>
<accession>A0A422QC13</accession>
<evidence type="ECO:0000256" key="6">
    <source>
        <dbReference type="ARBA" id="ARBA00022846"/>
    </source>
</evidence>
<evidence type="ECO:0000256" key="9">
    <source>
        <dbReference type="ARBA" id="ARBA00023273"/>
    </source>
</evidence>
<evidence type="ECO:0000256" key="4">
    <source>
        <dbReference type="ARBA" id="ARBA00021752"/>
    </source>
</evidence>
<keyword evidence="6" id="KW-0282">Flagellum</keyword>
<feature type="coiled-coil region" evidence="10">
    <location>
        <begin position="202"/>
        <end position="247"/>
    </location>
</feature>
<keyword evidence="5" id="KW-0963">Cytoplasm</keyword>
<dbReference type="Proteomes" id="UP000284403">
    <property type="component" value="Unassembled WGS sequence"/>
</dbReference>
<evidence type="ECO:0000256" key="2">
    <source>
        <dbReference type="ARBA" id="ARBA00004611"/>
    </source>
</evidence>
<evidence type="ECO:0000256" key="10">
    <source>
        <dbReference type="SAM" id="Coils"/>
    </source>
</evidence>
<reference evidence="11 12" key="1">
    <citation type="journal article" date="2018" name="BMC Genomics">
        <title>Genomic comparison of Trypanosoma conorhini and Trypanosoma rangeli to Trypanosoma cruzi strains of high and low virulence.</title>
        <authorList>
            <person name="Bradwell K.R."/>
            <person name="Koparde V.N."/>
            <person name="Matveyev A.V."/>
            <person name="Serrano M.G."/>
            <person name="Alves J.M."/>
            <person name="Parikh H."/>
            <person name="Huang B."/>
            <person name="Lee V."/>
            <person name="Espinosa-Alvarez O."/>
            <person name="Ortiz P.A."/>
            <person name="Costa-Martins A.G."/>
            <person name="Teixeira M.M."/>
            <person name="Buck G.A."/>
        </authorList>
    </citation>
    <scope>NUCLEOTIDE SEQUENCE [LARGE SCALE GENOMIC DNA]</scope>
    <source>
        <strain evidence="11 12">025E</strain>
    </source>
</reference>